<reference evidence="5 6" key="1">
    <citation type="submission" date="2014-08" db="EMBL/GenBank/DDBJ databases">
        <title>Comparative genomics of the Paenibacillus odorifer group.</title>
        <authorList>
            <person name="den Bakker H.C."/>
            <person name="Tsai Y.-C."/>
            <person name="Martin N."/>
            <person name="Korlach J."/>
            <person name="Wiedmann M."/>
        </authorList>
    </citation>
    <scope>NUCLEOTIDE SEQUENCE [LARGE SCALE GENOMIC DNA]</scope>
    <source>
        <strain evidence="5 6">DSM 1735</strain>
    </source>
</reference>
<dbReference type="RefSeq" id="WP_042206465.1">
    <property type="nucleotide sequence ID" value="NZ_CP009288.1"/>
</dbReference>
<organism evidence="5 6">
    <name type="scientific">Paenibacillus durus</name>
    <name type="common">Paenibacillus azotofixans</name>
    <dbReference type="NCBI Taxonomy" id="44251"/>
    <lineage>
        <taxon>Bacteria</taxon>
        <taxon>Bacillati</taxon>
        <taxon>Bacillota</taxon>
        <taxon>Bacilli</taxon>
        <taxon>Bacillales</taxon>
        <taxon>Paenibacillaceae</taxon>
        <taxon>Paenibacillus</taxon>
    </lineage>
</organism>
<dbReference type="GO" id="GO:0046872">
    <property type="term" value="F:metal ion binding"/>
    <property type="evidence" value="ECO:0007669"/>
    <property type="project" value="UniProtKB-KW"/>
</dbReference>
<feature type="domain" description="Metallo-beta-lactamase" evidence="4">
    <location>
        <begin position="20"/>
        <end position="219"/>
    </location>
</feature>
<dbReference type="STRING" id="44251.PDUR_12460"/>
<dbReference type="SUPFAM" id="SSF56281">
    <property type="entry name" value="Metallo-hydrolase/oxidoreductase"/>
    <property type="match status" value="1"/>
</dbReference>
<comment type="catalytic activity">
    <reaction evidence="1">
        <text>3',5'-cyclic CMP + H2O = CMP + H(+)</text>
        <dbReference type="Rhea" id="RHEA:72675"/>
        <dbReference type="ChEBI" id="CHEBI:15377"/>
        <dbReference type="ChEBI" id="CHEBI:15378"/>
        <dbReference type="ChEBI" id="CHEBI:58003"/>
        <dbReference type="ChEBI" id="CHEBI:60377"/>
    </reaction>
    <physiologicalReaction direction="left-to-right" evidence="1">
        <dbReference type="Rhea" id="RHEA:72676"/>
    </physiologicalReaction>
</comment>
<keyword evidence="6" id="KW-1185">Reference proteome</keyword>
<comment type="catalytic activity">
    <reaction evidence="3">
        <text>3',5'-cyclic UMP + H2O = UMP + H(+)</text>
        <dbReference type="Rhea" id="RHEA:70575"/>
        <dbReference type="ChEBI" id="CHEBI:15377"/>
        <dbReference type="ChEBI" id="CHEBI:15378"/>
        <dbReference type="ChEBI" id="CHEBI:57865"/>
        <dbReference type="ChEBI" id="CHEBI:184387"/>
    </reaction>
    <physiologicalReaction direction="left-to-right" evidence="3">
        <dbReference type="Rhea" id="RHEA:70576"/>
    </physiologicalReaction>
</comment>
<accession>A0A089HQF1</accession>
<dbReference type="eggNOG" id="COG1234">
    <property type="taxonomic scope" value="Bacteria"/>
</dbReference>
<dbReference type="Gene3D" id="3.60.15.10">
    <property type="entry name" value="Ribonuclease Z/Hydroxyacylglutathione hydrolase-like"/>
    <property type="match status" value="1"/>
</dbReference>
<evidence type="ECO:0000313" key="6">
    <source>
        <dbReference type="Proteomes" id="UP000029409"/>
    </source>
</evidence>
<sequence length="245" mass="27610">MTVKLQMLGTGSAFAKNYFNNNALLMGSGYTLLIDCGITAPLAMHELGRSFEEVEATLITHLHADHVGGFEELALTLRHTTGRKMTLLLPEALVDPLWEHTLMCGLYQKGIITSLDDVFHVRPLKPDTMYTLSPEITVRLIRTPHIPGKDSYSLMLNEEVFYSADMTFEPELLTRLVRSGGCRKIYHDCQLEGAGVVHTTLEELKSLTEDIRSRISLMHYGDEKPDYVGKTSGMDFLEQHVVYYL</sequence>
<dbReference type="Proteomes" id="UP000029409">
    <property type="component" value="Chromosome"/>
</dbReference>
<dbReference type="OrthoDB" id="9803916at2"/>
<dbReference type="SMART" id="SM00849">
    <property type="entry name" value="Lactamase_B"/>
    <property type="match status" value="1"/>
</dbReference>
<dbReference type="Pfam" id="PF23023">
    <property type="entry name" value="Anti-Pycsar_Apyc1"/>
    <property type="match status" value="1"/>
</dbReference>
<name>A0A089HQF1_PAEDU</name>
<evidence type="ECO:0000259" key="4">
    <source>
        <dbReference type="SMART" id="SM00849"/>
    </source>
</evidence>
<dbReference type="InterPro" id="IPR036866">
    <property type="entry name" value="RibonucZ/Hydroxyglut_hydro"/>
</dbReference>
<dbReference type="KEGG" id="pdu:PDUR_12460"/>
<evidence type="ECO:0000256" key="1">
    <source>
        <dbReference type="ARBA" id="ARBA00034221"/>
    </source>
</evidence>
<gene>
    <name evidence="5" type="ORF">PDUR_12460</name>
</gene>
<proteinExistence type="predicted"/>
<evidence type="ECO:0000313" key="5">
    <source>
        <dbReference type="EMBL" id="AIQ12618.1"/>
    </source>
</evidence>
<evidence type="ECO:0000256" key="2">
    <source>
        <dbReference type="ARBA" id="ARBA00034301"/>
    </source>
</evidence>
<dbReference type="AlphaFoldDB" id="A0A089HQF1"/>
<dbReference type="InterPro" id="IPR001279">
    <property type="entry name" value="Metallo-B-lactamas"/>
</dbReference>
<dbReference type="EMBL" id="CP009288">
    <property type="protein sequence ID" value="AIQ12618.1"/>
    <property type="molecule type" value="Genomic_DNA"/>
</dbReference>
<comment type="function">
    <text evidence="2">Counteracts the endogenous Pycsar antiviral defense system. Phosphodiesterase that enables metal-dependent hydrolysis of host cyclic nucleotide Pycsar defense signals such as cCMP and cUMP.</text>
</comment>
<protein>
    <submittedName>
        <fullName evidence="5">Beta-lactamase</fullName>
    </submittedName>
</protein>
<evidence type="ECO:0000256" key="3">
    <source>
        <dbReference type="ARBA" id="ARBA00048505"/>
    </source>
</evidence>
<dbReference type="GO" id="GO:0016787">
    <property type="term" value="F:hydrolase activity"/>
    <property type="evidence" value="ECO:0007669"/>
    <property type="project" value="UniProtKB-KW"/>
</dbReference>